<dbReference type="SUPFAM" id="SSF49344">
    <property type="entry name" value="CBD9-like"/>
    <property type="match status" value="1"/>
</dbReference>
<dbReference type="InterPro" id="IPR053208">
    <property type="entry name" value="GMC_Oxidoreductase_CD"/>
</dbReference>
<dbReference type="PANTHER" id="PTHR47190:SF1">
    <property type="entry name" value="GLUCOSE-METHANOL-CHOLINE OXIDOREDUCTASE N-TERMINAL DOMAIN-CONTAINING PROTEIN"/>
    <property type="match status" value="1"/>
</dbReference>
<dbReference type="Proteomes" id="UP001172102">
    <property type="component" value="Unassembled WGS sequence"/>
</dbReference>
<dbReference type="AlphaFoldDB" id="A0AA40BAB1"/>
<feature type="region of interest" description="Disordered" evidence="1">
    <location>
        <begin position="208"/>
        <end position="293"/>
    </location>
</feature>
<evidence type="ECO:0000256" key="2">
    <source>
        <dbReference type="SAM" id="SignalP"/>
    </source>
</evidence>
<feature type="compositionally biased region" description="Acidic residues" evidence="1">
    <location>
        <begin position="217"/>
        <end position="232"/>
    </location>
</feature>
<dbReference type="CDD" id="cd09630">
    <property type="entry name" value="CDH_like_cytochrome"/>
    <property type="match status" value="1"/>
</dbReference>
<dbReference type="EMBL" id="JAUKUA010000001">
    <property type="protein sequence ID" value="KAK0730328.1"/>
    <property type="molecule type" value="Genomic_DNA"/>
</dbReference>
<dbReference type="Pfam" id="PF16010">
    <property type="entry name" value="CDH-cyt"/>
    <property type="match status" value="1"/>
</dbReference>
<feature type="chain" id="PRO_5041441502" description="Cellobiose dehydrogenase-like cytochrome domain-containing protein" evidence="2">
    <location>
        <begin position="33"/>
        <end position="293"/>
    </location>
</feature>
<feature type="compositionally biased region" description="Gly residues" evidence="1">
    <location>
        <begin position="233"/>
        <end position="280"/>
    </location>
</feature>
<evidence type="ECO:0000313" key="5">
    <source>
        <dbReference type="Proteomes" id="UP001172102"/>
    </source>
</evidence>
<feature type="signal peptide" evidence="2">
    <location>
        <begin position="1"/>
        <end position="32"/>
    </location>
</feature>
<accession>A0AA40BAB1</accession>
<feature type="compositionally biased region" description="Acidic residues" evidence="1">
    <location>
        <begin position="281"/>
        <end position="293"/>
    </location>
</feature>
<feature type="domain" description="Cellobiose dehydrogenase-like cytochrome" evidence="3">
    <location>
        <begin position="89"/>
        <end position="192"/>
    </location>
</feature>
<sequence>MSSRHTRGRSVTKRRGLLAAFGFGLFSSQAAAQTKVTTPFVDQGTGIQFQRFFGAKTNFGFGIALPTNPSNSFIGQLSFPLANGAGWASFREAFNEDDNPPEITGAFSVKPIADGTSVNNTFLTFTFLCEGCLDDSFGLGAAQTAGTAEMGWALASRAVRNPASSAGVLAFHNSGFGDFKANLGSARNAEFDTWAALAGTALPPAANARAFSGNGGDGDDDDDDDDSGDEGDSGAGAGGGTTTGGSTGGITTGGGGKAGGGAAGGVTTGGGGGGQTGGGLDDGDDSDDDSDDD</sequence>
<dbReference type="PANTHER" id="PTHR47190">
    <property type="entry name" value="DEHYDROGENASE, PUTATIVE-RELATED"/>
    <property type="match status" value="1"/>
</dbReference>
<organism evidence="4 5">
    <name type="scientific">Lasiosphaeris hirsuta</name>
    <dbReference type="NCBI Taxonomy" id="260670"/>
    <lineage>
        <taxon>Eukaryota</taxon>
        <taxon>Fungi</taxon>
        <taxon>Dikarya</taxon>
        <taxon>Ascomycota</taxon>
        <taxon>Pezizomycotina</taxon>
        <taxon>Sordariomycetes</taxon>
        <taxon>Sordariomycetidae</taxon>
        <taxon>Sordariales</taxon>
        <taxon>Lasiosphaeriaceae</taxon>
        <taxon>Lasiosphaeris</taxon>
    </lineage>
</organism>
<dbReference type="Gene3D" id="2.60.40.1210">
    <property type="entry name" value="Cellobiose dehydrogenase, cytochrome domain"/>
    <property type="match status" value="2"/>
</dbReference>
<dbReference type="InterPro" id="IPR015920">
    <property type="entry name" value="Cellobiose_DH-like_cyt"/>
</dbReference>
<name>A0AA40BAB1_9PEZI</name>
<evidence type="ECO:0000259" key="3">
    <source>
        <dbReference type="Pfam" id="PF16010"/>
    </source>
</evidence>
<evidence type="ECO:0000256" key="1">
    <source>
        <dbReference type="SAM" id="MobiDB-lite"/>
    </source>
</evidence>
<proteinExistence type="predicted"/>
<gene>
    <name evidence="4" type="ORF">B0H67DRAFT_28463</name>
</gene>
<protein>
    <recommendedName>
        <fullName evidence="3">Cellobiose dehydrogenase-like cytochrome domain-containing protein</fullName>
    </recommendedName>
</protein>
<keyword evidence="2" id="KW-0732">Signal</keyword>
<comment type="caution">
    <text evidence="4">The sequence shown here is derived from an EMBL/GenBank/DDBJ whole genome shotgun (WGS) entry which is preliminary data.</text>
</comment>
<evidence type="ECO:0000313" key="4">
    <source>
        <dbReference type="EMBL" id="KAK0730328.1"/>
    </source>
</evidence>
<keyword evidence="5" id="KW-1185">Reference proteome</keyword>
<reference evidence="4" key="1">
    <citation type="submission" date="2023-06" db="EMBL/GenBank/DDBJ databases">
        <title>Genome-scale phylogeny and comparative genomics of the fungal order Sordariales.</title>
        <authorList>
            <consortium name="Lawrence Berkeley National Laboratory"/>
            <person name="Hensen N."/>
            <person name="Bonometti L."/>
            <person name="Westerberg I."/>
            <person name="Brannstrom I.O."/>
            <person name="Guillou S."/>
            <person name="Cros-Aarteil S."/>
            <person name="Calhoun S."/>
            <person name="Haridas S."/>
            <person name="Kuo A."/>
            <person name="Mondo S."/>
            <person name="Pangilinan J."/>
            <person name="Riley R."/>
            <person name="Labutti K."/>
            <person name="Andreopoulos B."/>
            <person name="Lipzen A."/>
            <person name="Chen C."/>
            <person name="Yanf M."/>
            <person name="Daum C."/>
            <person name="Ng V."/>
            <person name="Clum A."/>
            <person name="Steindorff A."/>
            <person name="Ohm R."/>
            <person name="Martin F."/>
            <person name="Silar P."/>
            <person name="Natvig D."/>
            <person name="Lalanne C."/>
            <person name="Gautier V."/>
            <person name="Ament-Velasquez S.L."/>
            <person name="Kruys A."/>
            <person name="Hutchinson M.I."/>
            <person name="Powell A.J."/>
            <person name="Barry K."/>
            <person name="Miller A.N."/>
            <person name="Grigoriev I.V."/>
            <person name="Debuchy R."/>
            <person name="Gladieux P."/>
            <person name="Thoren M.H."/>
            <person name="Johannesson H."/>
        </authorList>
    </citation>
    <scope>NUCLEOTIDE SEQUENCE</scope>
    <source>
        <strain evidence="4">SMH4607-1</strain>
    </source>
</reference>